<name>D3BEI6_HETP5</name>
<organism evidence="5 6">
    <name type="scientific">Heterostelium pallidum (strain ATCC 26659 / Pp 5 / PN500)</name>
    <name type="common">Cellular slime mold</name>
    <name type="synonym">Polysphondylium pallidum</name>
    <dbReference type="NCBI Taxonomy" id="670386"/>
    <lineage>
        <taxon>Eukaryota</taxon>
        <taxon>Amoebozoa</taxon>
        <taxon>Evosea</taxon>
        <taxon>Eumycetozoa</taxon>
        <taxon>Dictyostelia</taxon>
        <taxon>Acytosteliales</taxon>
        <taxon>Acytosteliaceae</taxon>
        <taxon>Heterostelium</taxon>
    </lineage>
</organism>
<dbReference type="OMA" id="GHSQLDW"/>
<dbReference type="InterPro" id="IPR036400">
    <property type="entry name" value="Cyt_B5-like_heme/steroid_sf"/>
</dbReference>
<dbReference type="InParanoid" id="D3BEI6"/>
<dbReference type="AlphaFoldDB" id="D3BEI6"/>
<reference evidence="5 6" key="1">
    <citation type="journal article" date="2011" name="Genome Res.">
        <title>Phylogeny-wide analysis of social amoeba genomes highlights ancient origins for complex intercellular communication.</title>
        <authorList>
            <person name="Heidel A.J."/>
            <person name="Lawal H.M."/>
            <person name="Felder M."/>
            <person name="Schilde C."/>
            <person name="Helps N.R."/>
            <person name="Tunggal B."/>
            <person name="Rivero F."/>
            <person name="John U."/>
            <person name="Schleicher M."/>
            <person name="Eichinger L."/>
            <person name="Platzer M."/>
            <person name="Noegel A.A."/>
            <person name="Schaap P."/>
            <person name="Gloeckner G."/>
        </authorList>
    </citation>
    <scope>NUCLEOTIDE SEQUENCE [LARGE SCALE GENOMIC DNA]</scope>
    <source>
        <strain evidence="6">ATCC 26659 / Pp 5 / PN500</strain>
    </source>
</reference>
<protein>
    <submittedName>
        <fullName evidence="5">Cytochrome b5 domain-containing protein</fullName>
    </submittedName>
</protein>
<dbReference type="PANTHER" id="PTHR46237:SF1">
    <property type="entry name" value="CYTOCHROME B5 REDUCTASE 4"/>
    <property type="match status" value="1"/>
</dbReference>
<dbReference type="EMBL" id="ADBJ01000031">
    <property type="protein sequence ID" value="EFA80317.1"/>
    <property type="molecule type" value="Genomic_DNA"/>
</dbReference>
<accession>D3BEI6</accession>
<dbReference type="PRINTS" id="PR00363">
    <property type="entry name" value="CYTOCHROMEB5"/>
</dbReference>
<evidence type="ECO:0000259" key="4">
    <source>
        <dbReference type="PROSITE" id="PS50255"/>
    </source>
</evidence>
<gene>
    <name evidence="5" type="ORF">PPL_07148</name>
</gene>
<dbReference type="PANTHER" id="PTHR46237">
    <property type="entry name" value="CYTOCHROME B5 REDUCTASE 4 FAMILY MEMBER"/>
    <property type="match status" value="1"/>
</dbReference>
<evidence type="ECO:0000256" key="2">
    <source>
        <dbReference type="ARBA" id="ARBA00022723"/>
    </source>
</evidence>
<evidence type="ECO:0000256" key="3">
    <source>
        <dbReference type="ARBA" id="ARBA00023004"/>
    </source>
</evidence>
<dbReference type="GO" id="GO:0005737">
    <property type="term" value="C:cytoplasm"/>
    <property type="evidence" value="ECO:0007669"/>
    <property type="project" value="TreeGrafter"/>
</dbReference>
<sequence>MEYPEVIPTEFEIEEKASGKRQKQKVPLQHGHSQLDWMRLQKQPAVATAGTTTTASVATKHKFRSNAPITIEELKQHSTPEDAWTVYKGRVYDITPYFTYHPGGDAQLARAAGKDCTRMFEFRHGWVNFEAMMEKLCIGYIEQPK</sequence>
<keyword evidence="3" id="KW-0408">Iron</keyword>
<comment type="caution">
    <text evidence="5">The sequence shown here is derived from an EMBL/GenBank/DDBJ whole genome shotgun (WGS) entry which is preliminary data.</text>
</comment>
<proteinExistence type="predicted"/>
<dbReference type="Pfam" id="PF00173">
    <property type="entry name" value="Cyt-b5"/>
    <property type="match status" value="1"/>
</dbReference>
<dbReference type="GO" id="GO:0046872">
    <property type="term" value="F:metal ion binding"/>
    <property type="evidence" value="ECO:0007669"/>
    <property type="project" value="UniProtKB-KW"/>
</dbReference>
<keyword evidence="2" id="KW-0479">Metal-binding</keyword>
<dbReference type="GO" id="GO:0004128">
    <property type="term" value="F:cytochrome-b5 reductase activity, acting on NAD(P)H"/>
    <property type="evidence" value="ECO:0007669"/>
    <property type="project" value="TreeGrafter"/>
</dbReference>
<feature type="domain" description="Cytochrome b5 heme-binding" evidence="4">
    <location>
        <begin position="66"/>
        <end position="142"/>
    </location>
</feature>
<evidence type="ECO:0000256" key="1">
    <source>
        <dbReference type="ARBA" id="ARBA00022617"/>
    </source>
</evidence>
<evidence type="ECO:0000313" key="6">
    <source>
        <dbReference type="Proteomes" id="UP000001396"/>
    </source>
</evidence>
<dbReference type="InterPro" id="IPR001199">
    <property type="entry name" value="Cyt_B5-like_heme/steroid-bd"/>
</dbReference>
<dbReference type="SMART" id="SM01117">
    <property type="entry name" value="Cyt-b5"/>
    <property type="match status" value="1"/>
</dbReference>
<dbReference type="Gene3D" id="3.10.120.10">
    <property type="entry name" value="Cytochrome b5-like heme/steroid binding domain"/>
    <property type="match status" value="1"/>
</dbReference>
<dbReference type="GeneID" id="31362629"/>
<dbReference type="Proteomes" id="UP000001396">
    <property type="component" value="Unassembled WGS sequence"/>
</dbReference>
<dbReference type="RefSeq" id="XP_020432437.1">
    <property type="nucleotide sequence ID" value="XM_020577989.1"/>
</dbReference>
<keyword evidence="1" id="KW-0349">Heme</keyword>
<dbReference type="GO" id="GO:0020037">
    <property type="term" value="F:heme binding"/>
    <property type="evidence" value="ECO:0007669"/>
    <property type="project" value="TreeGrafter"/>
</dbReference>
<dbReference type="InterPro" id="IPR051872">
    <property type="entry name" value="Cytochrome_b5/Flavoprotein_Rdt"/>
</dbReference>
<dbReference type="SUPFAM" id="SSF55856">
    <property type="entry name" value="Cytochrome b5-like heme/steroid binding domain"/>
    <property type="match status" value="1"/>
</dbReference>
<evidence type="ECO:0000313" key="5">
    <source>
        <dbReference type="EMBL" id="EFA80317.1"/>
    </source>
</evidence>
<dbReference type="PROSITE" id="PS50255">
    <property type="entry name" value="CYTOCHROME_B5_2"/>
    <property type="match status" value="1"/>
</dbReference>
<keyword evidence="6" id="KW-1185">Reference proteome</keyword>
<dbReference type="STRING" id="670386.D3BEI6"/>